<name>A0A2G0NPT0_9GAMM</name>
<reference evidence="2 3" key="1">
    <citation type="journal article" date="2017" name="Nat. Microbiol.">
        <title>Natural product diversity associated with the nematode symbionts Photorhabdus and Xenorhabdus.</title>
        <authorList>
            <person name="Tobias N.J."/>
            <person name="Wolff H."/>
            <person name="Djahanschiri B."/>
            <person name="Grundmann F."/>
            <person name="Kronenwerth M."/>
            <person name="Shi Y.M."/>
            <person name="Simonyi S."/>
            <person name="Grun P."/>
            <person name="Shapiro-Ilan D."/>
            <person name="Pidot S.J."/>
            <person name="Stinear T.P."/>
            <person name="Ebersberger I."/>
            <person name="Bode H.B."/>
        </authorList>
    </citation>
    <scope>NUCLEOTIDE SEQUENCE [LARGE SCALE GENOMIC DNA]</scope>
    <source>
        <strain evidence="2 3">DSM 17908</strain>
    </source>
</reference>
<evidence type="ECO:0000313" key="3">
    <source>
        <dbReference type="Proteomes" id="UP000224607"/>
    </source>
</evidence>
<evidence type="ECO:0000256" key="1">
    <source>
        <dbReference type="SAM" id="Phobius"/>
    </source>
</evidence>
<evidence type="ECO:0000313" key="2">
    <source>
        <dbReference type="EMBL" id="PHM36734.1"/>
    </source>
</evidence>
<protein>
    <submittedName>
        <fullName evidence="2">Uncharacterized protein</fullName>
    </submittedName>
</protein>
<proteinExistence type="predicted"/>
<feature type="transmembrane region" description="Helical" evidence="1">
    <location>
        <begin position="286"/>
        <end position="304"/>
    </location>
</feature>
<organism evidence="2 3">
    <name type="scientific">Xenorhabdus mauleonii</name>
    <dbReference type="NCBI Taxonomy" id="351675"/>
    <lineage>
        <taxon>Bacteria</taxon>
        <taxon>Pseudomonadati</taxon>
        <taxon>Pseudomonadota</taxon>
        <taxon>Gammaproteobacteria</taxon>
        <taxon>Enterobacterales</taxon>
        <taxon>Morganellaceae</taxon>
        <taxon>Xenorhabdus</taxon>
    </lineage>
</organism>
<dbReference type="EMBL" id="NITY01000025">
    <property type="protein sequence ID" value="PHM36734.1"/>
    <property type="molecule type" value="Genomic_DNA"/>
</dbReference>
<keyword evidence="1" id="KW-1133">Transmembrane helix</keyword>
<feature type="transmembrane region" description="Helical" evidence="1">
    <location>
        <begin position="200"/>
        <end position="224"/>
    </location>
</feature>
<feature type="transmembrane region" description="Helical" evidence="1">
    <location>
        <begin position="328"/>
        <end position="347"/>
    </location>
</feature>
<sequence>MQEIAGRHINRITFFGRQSIVIAVFFVGRSGVIFNRLFLGLGLRCVCRFAFDFGTGTTGFRSFRRTGGFFRHGTDSTSFCHFRHCTGLRHGSHRTGNAFRAKKCANLKDKVPQTLPRRIQRHLVFIQIECVGICAAGIRYFAYHFRVLFGFFIAKDFPPKIQCTRRFLRLTAGVQHTALDRHFGHADAGITGGFTNPFSLFYLIPTFWGCQVLAGLFGFVYGSISQLTRHLFKPIPYALFLRGFRDYGGIRLMRRICSLWRLSDDFAERVTRPAWAVIAGFDRQGVIGLGVIVFFLFFFIPFWLGKLTAFEFFNGILRGLLKFLCSKIGIELIVVNVQFWVVSVIPVKTRALPV</sequence>
<dbReference type="Proteomes" id="UP000224607">
    <property type="component" value="Unassembled WGS sequence"/>
</dbReference>
<keyword evidence="1" id="KW-0812">Transmembrane</keyword>
<comment type="caution">
    <text evidence="2">The sequence shown here is derived from an EMBL/GenBank/DDBJ whole genome shotgun (WGS) entry which is preliminary data.</text>
</comment>
<keyword evidence="3" id="KW-1185">Reference proteome</keyword>
<feature type="transmembrane region" description="Helical" evidence="1">
    <location>
        <begin position="123"/>
        <end position="142"/>
    </location>
</feature>
<keyword evidence="1" id="KW-0472">Membrane</keyword>
<accession>A0A2G0NPT0</accession>
<feature type="transmembrane region" description="Helical" evidence="1">
    <location>
        <begin position="20"/>
        <end position="39"/>
    </location>
</feature>
<gene>
    <name evidence="2" type="ORF">Xmau_04097</name>
</gene>